<accession>A0ABP9BUF5</accession>
<keyword evidence="1" id="KW-0732">Signal</keyword>
<evidence type="ECO:0000313" key="3">
    <source>
        <dbReference type="Proteomes" id="UP001499959"/>
    </source>
</evidence>
<evidence type="ECO:0000256" key="1">
    <source>
        <dbReference type="SAM" id="SignalP"/>
    </source>
</evidence>
<evidence type="ECO:0000313" key="2">
    <source>
        <dbReference type="EMBL" id="GAA4800609.1"/>
    </source>
</evidence>
<keyword evidence="3" id="KW-1185">Reference proteome</keyword>
<reference evidence="3" key="1">
    <citation type="journal article" date="2019" name="Int. J. Syst. Evol. Microbiol.">
        <title>The Global Catalogue of Microorganisms (GCM) 10K type strain sequencing project: providing services to taxonomists for standard genome sequencing and annotation.</title>
        <authorList>
            <consortium name="The Broad Institute Genomics Platform"/>
            <consortium name="The Broad Institute Genome Sequencing Center for Infectious Disease"/>
            <person name="Wu L."/>
            <person name="Ma J."/>
        </authorList>
    </citation>
    <scope>NUCLEOTIDE SEQUENCE [LARGE SCALE GENOMIC DNA]</scope>
    <source>
        <strain evidence="3">JCM 18204</strain>
    </source>
</reference>
<dbReference type="PROSITE" id="PS51257">
    <property type="entry name" value="PROKAR_LIPOPROTEIN"/>
    <property type="match status" value="1"/>
</dbReference>
<evidence type="ECO:0008006" key="4">
    <source>
        <dbReference type="Google" id="ProtNLM"/>
    </source>
</evidence>
<name>A0ABP9BUF5_9GAMM</name>
<proteinExistence type="predicted"/>
<dbReference type="EMBL" id="BAABJE010000015">
    <property type="protein sequence ID" value="GAA4800609.1"/>
    <property type="molecule type" value="Genomic_DNA"/>
</dbReference>
<comment type="caution">
    <text evidence="2">The sequence shown here is derived from an EMBL/GenBank/DDBJ whole genome shotgun (WGS) entry which is preliminary data.</text>
</comment>
<feature type="signal peptide" evidence="1">
    <location>
        <begin position="1"/>
        <end position="29"/>
    </location>
</feature>
<sequence length="641" mass="69452">MRKRLSTNVSSGRWLSPIAVFFLTCGLAACDLPGGTGAVAAKSAASGRTVADVSVDGANSVLARQTWPAPKVGGLSPVSGLAETTVPRLPPVEDMELTPMESSSDPEGNARLSIRFREGSDLPDVLPLVVDKDTFTFKRDPVDKFRFNGMIRFDFDRFVQEQRDRQSLIVETRAKGEAVFAGREFLGEDPFGFIDPKVVESARLSSTPFQIRKFTISMPPSAVDPRRELMITDLSVVNDPTRTFDICNNTGNPNGAWTFKTLMTNMANQPFTGIDPAVFTENWLQSWNVNHTINTFPVPARPNIGGLVLNSWPRIGGKLDLDRAPFRLLAIVNRVDLRGNSVYGGGSAGEGRLVFGVVNRNVAGGCSTTPFTVIFEYGVPINGCTNVKNYAQQWVNLGNIALGSAAFNPALQAITDQFTSANAAPNKPNRSALNQLRTNENALNPLWELREFVLPGRGPVVTMLNITSTKQTPHHTRNNTALLANYINTNSAAILGGTYVVPTTWTGQPFLTGSNFNFSVADSAVWNAPGVGNQQRHLFSLGTCNACHGGETRNQPSDLLFLHIAPRAPAAVSGLSRFLVGNGTLAVPTTFNKPDPINTLPSRPFGDLLRRQQDLANLMNSSCLSTGLLQAIQFQPLDMVH</sequence>
<gene>
    <name evidence="2" type="ORF">GCM10023307_28750</name>
</gene>
<organism evidence="2 3">
    <name type="scientific">Lysobacter hankyongensis</name>
    <dbReference type="NCBI Taxonomy" id="1176535"/>
    <lineage>
        <taxon>Bacteria</taxon>
        <taxon>Pseudomonadati</taxon>
        <taxon>Pseudomonadota</taxon>
        <taxon>Gammaproteobacteria</taxon>
        <taxon>Lysobacterales</taxon>
        <taxon>Lysobacteraceae</taxon>
        <taxon>Lysobacter</taxon>
    </lineage>
</organism>
<feature type="chain" id="PRO_5045628529" description="Cytochrome C" evidence="1">
    <location>
        <begin position="30"/>
        <end position="641"/>
    </location>
</feature>
<dbReference type="Proteomes" id="UP001499959">
    <property type="component" value="Unassembled WGS sequence"/>
</dbReference>
<protein>
    <recommendedName>
        <fullName evidence="4">Cytochrome C</fullName>
    </recommendedName>
</protein>